<evidence type="ECO:0000313" key="2">
    <source>
        <dbReference type="EMBL" id="KAK3770934.1"/>
    </source>
</evidence>
<keyword evidence="3" id="KW-1185">Reference proteome</keyword>
<proteinExistence type="predicted"/>
<sequence>MDKMRGGRHYQKAAVRTSARSAMNSSDKRSQESATIQNWSFPASSIYNGLLGWSSKCNPRTCIRSRDADHQSQSHP</sequence>
<comment type="caution">
    <text evidence="2">The sequence shown here is derived from an EMBL/GenBank/DDBJ whole genome shotgun (WGS) entry which is preliminary data.</text>
</comment>
<accession>A0AAE0ZK52</accession>
<feature type="compositionally biased region" description="Basic residues" evidence="1">
    <location>
        <begin position="1"/>
        <end position="11"/>
    </location>
</feature>
<dbReference type="Proteomes" id="UP001283361">
    <property type="component" value="Unassembled WGS sequence"/>
</dbReference>
<dbReference type="EMBL" id="JAWDGP010003784">
    <property type="protein sequence ID" value="KAK3770934.1"/>
    <property type="molecule type" value="Genomic_DNA"/>
</dbReference>
<reference evidence="2" key="1">
    <citation type="journal article" date="2023" name="G3 (Bethesda)">
        <title>A reference genome for the long-term kleptoplast-retaining sea slug Elysia crispata morphotype clarki.</title>
        <authorList>
            <person name="Eastman K.E."/>
            <person name="Pendleton A.L."/>
            <person name="Shaikh M.A."/>
            <person name="Suttiyut T."/>
            <person name="Ogas R."/>
            <person name="Tomko P."/>
            <person name="Gavelis G."/>
            <person name="Widhalm J.R."/>
            <person name="Wisecaver J.H."/>
        </authorList>
    </citation>
    <scope>NUCLEOTIDE SEQUENCE</scope>
    <source>
        <strain evidence="2">ECLA1</strain>
    </source>
</reference>
<evidence type="ECO:0000313" key="3">
    <source>
        <dbReference type="Proteomes" id="UP001283361"/>
    </source>
</evidence>
<dbReference type="AlphaFoldDB" id="A0AAE0ZK52"/>
<gene>
    <name evidence="2" type="ORF">RRG08_032868</name>
</gene>
<organism evidence="2 3">
    <name type="scientific">Elysia crispata</name>
    <name type="common">lettuce slug</name>
    <dbReference type="NCBI Taxonomy" id="231223"/>
    <lineage>
        <taxon>Eukaryota</taxon>
        <taxon>Metazoa</taxon>
        <taxon>Spiralia</taxon>
        <taxon>Lophotrochozoa</taxon>
        <taxon>Mollusca</taxon>
        <taxon>Gastropoda</taxon>
        <taxon>Heterobranchia</taxon>
        <taxon>Euthyneura</taxon>
        <taxon>Panpulmonata</taxon>
        <taxon>Sacoglossa</taxon>
        <taxon>Placobranchoidea</taxon>
        <taxon>Plakobranchidae</taxon>
        <taxon>Elysia</taxon>
    </lineage>
</organism>
<feature type="region of interest" description="Disordered" evidence="1">
    <location>
        <begin position="1"/>
        <end position="38"/>
    </location>
</feature>
<name>A0AAE0ZK52_9GAST</name>
<protein>
    <submittedName>
        <fullName evidence="2">Uncharacterized protein</fullName>
    </submittedName>
</protein>
<evidence type="ECO:0000256" key="1">
    <source>
        <dbReference type="SAM" id="MobiDB-lite"/>
    </source>
</evidence>